<dbReference type="SUPFAM" id="SSF53850">
    <property type="entry name" value="Periplasmic binding protein-like II"/>
    <property type="match status" value="1"/>
</dbReference>
<evidence type="ECO:0000313" key="3">
    <source>
        <dbReference type="Proteomes" id="UP000479335"/>
    </source>
</evidence>
<evidence type="ECO:0000313" key="2">
    <source>
        <dbReference type="EMBL" id="MYM25163.1"/>
    </source>
</evidence>
<comment type="caution">
    <text evidence="2">The sequence shown here is derived from an EMBL/GenBank/DDBJ whole genome shotgun (WGS) entry which is preliminary data.</text>
</comment>
<organism evidence="2 3">
    <name type="scientific">Duganella flavida</name>
    <dbReference type="NCBI Taxonomy" id="2692175"/>
    <lineage>
        <taxon>Bacteria</taxon>
        <taxon>Pseudomonadati</taxon>
        <taxon>Pseudomonadota</taxon>
        <taxon>Betaproteobacteria</taxon>
        <taxon>Burkholderiales</taxon>
        <taxon>Oxalobacteraceae</taxon>
        <taxon>Telluria group</taxon>
        <taxon>Duganella</taxon>
    </lineage>
</organism>
<dbReference type="RefSeq" id="WP_161008615.1">
    <property type="nucleotide sequence ID" value="NZ_WWCN01000014.1"/>
</dbReference>
<proteinExistence type="predicted"/>
<accession>A0A6L8KCH0</accession>
<reference evidence="2 3" key="1">
    <citation type="submission" date="2019-12" db="EMBL/GenBank/DDBJ databases">
        <title>Novel species isolated from a subtropical stream in China.</title>
        <authorList>
            <person name="Lu H."/>
        </authorList>
    </citation>
    <scope>NUCLEOTIDE SEQUENCE [LARGE SCALE GENOMIC DNA]</scope>
    <source>
        <strain evidence="2 3">FT135W</strain>
    </source>
</reference>
<gene>
    <name evidence="2" type="ORF">GTP46_21270</name>
</gene>
<feature type="chain" id="PRO_5026648119" description="Transporter substrate-binding domain-containing protein" evidence="1">
    <location>
        <begin position="19"/>
        <end position="265"/>
    </location>
</feature>
<sequence length="265" mass="29304">MRLRAGILLMLAAATAGAAQPAGQCIPIRVGYMDQNRPPYWLGEGEKVPDPPGAAVDLIHDAVLGSGFGCTPIWVRLPVARLKVALTNGDIDLAPLSEQSYYPAEIALPKDKAGNIDLERALHNKVLVLVRAKDKLPASTNPVLYFKGKTLGIPQGNGYAPRLREIGLTLDDGGRDLDRNIEKLRLGRVDGVVVAAVAPAHLKETLDKYKGEIVQLQQPLLNIRVWLAFNDSFYRAHPQQSEALWTWLDKNRTRLGYVMQRYRKD</sequence>
<evidence type="ECO:0008006" key="4">
    <source>
        <dbReference type="Google" id="ProtNLM"/>
    </source>
</evidence>
<dbReference type="Proteomes" id="UP000479335">
    <property type="component" value="Unassembled WGS sequence"/>
</dbReference>
<keyword evidence="1" id="KW-0732">Signal</keyword>
<feature type="signal peptide" evidence="1">
    <location>
        <begin position="1"/>
        <end position="18"/>
    </location>
</feature>
<name>A0A6L8KCH0_9BURK</name>
<keyword evidence="3" id="KW-1185">Reference proteome</keyword>
<dbReference type="EMBL" id="WWCN01000014">
    <property type="protein sequence ID" value="MYM25163.1"/>
    <property type="molecule type" value="Genomic_DNA"/>
</dbReference>
<evidence type="ECO:0000256" key="1">
    <source>
        <dbReference type="SAM" id="SignalP"/>
    </source>
</evidence>
<dbReference type="AlphaFoldDB" id="A0A6L8KCH0"/>
<protein>
    <recommendedName>
        <fullName evidence="4">Transporter substrate-binding domain-containing protein</fullName>
    </recommendedName>
</protein>